<keyword evidence="3" id="KW-1185">Reference proteome</keyword>
<organism evidence="2 3">
    <name type="scientific">Tenacibaculum geojense</name>
    <dbReference type="NCBI Taxonomy" id="915352"/>
    <lineage>
        <taxon>Bacteria</taxon>
        <taxon>Pseudomonadati</taxon>
        <taxon>Bacteroidota</taxon>
        <taxon>Flavobacteriia</taxon>
        <taxon>Flavobacteriales</taxon>
        <taxon>Flavobacteriaceae</taxon>
        <taxon>Tenacibaculum</taxon>
    </lineage>
</organism>
<dbReference type="InterPro" id="IPR003787">
    <property type="entry name" value="Sulphur_relay_DsrE/F-like"/>
</dbReference>
<dbReference type="RefSeq" id="WP_386104680.1">
    <property type="nucleotide sequence ID" value="NZ_JBHTJR010000014.1"/>
</dbReference>
<dbReference type="Proteomes" id="UP001597062">
    <property type="component" value="Unassembled WGS sequence"/>
</dbReference>
<reference evidence="3" key="1">
    <citation type="journal article" date="2019" name="Int. J. Syst. Evol. Microbiol.">
        <title>The Global Catalogue of Microorganisms (GCM) 10K type strain sequencing project: providing services to taxonomists for standard genome sequencing and annotation.</title>
        <authorList>
            <consortium name="The Broad Institute Genomics Platform"/>
            <consortium name="The Broad Institute Genome Sequencing Center for Infectious Disease"/>
            <person name="Wu L."/>
            <person name="Ma J."/>
        </authorList>
    </citation>
    <scope>NUCLEOTIDE SEQUENCE [LARGE SCALE GENOMIC DNA]</scope>
    <source>
        <strain evidence="3">CCUG 60527</strain>
    </source>
</reference>
<dbReference type="SUPFAM" id="SSF75169">
    <property type="entry name" value="DsrEFH-like"/>
    <property type="match status" value="1"/>
</dbReference>
<comment type="caution">
    <text evidence="2">The sequence shown here is derived from an EMBL/GenBank/DDBJ whole genome shotgun (WGS) entry which is preliminary data.</text>
</comment>
<dbReference type="PANTHER" id="PTHR37691">
    <property type="entry name" value="BLR3518 PROTEIN"/>
    <property type="match status" value="1"/>
</dbReference>
<keyword evidence="1" id="KW-0732">Signal</keyword>
<feature type="chain" id="PRO_5047069238" evidence="1">
    <location>
        <begin position="19"/>
        <end position="176"/>
    </location>
</feature>
<evidence type="ECO:0000313" key="3">
    <source>
        <dbReference type="Proteomes" id="UP001597062"/>
    </source>
</evidence>
<dbReference type="EMBL" id="JBHTJR010000014">
    <property type="protein sequence ID" value="MFD0991919.1"/>
    <property type="molecule type" value="Genomic_DNA"/>
</dbReference>
<dbReference type="InterPro" id="IPR027396">
    <property type="entry name" value="DsrEFH-like"/>
</dbReference>
<accession>A0ABW3JPN4</accession>
<dbReference type="Gene3D" id="3.40.1260.10">
    <property type="entry name" value="DsrEFH-like"/>
    <property type="match status" value="1"/>
</dbReference>
<sequence length="176" mass="20027">MKKSIFLTLFFISLFATSQNLQPIINNYGKTFTVKNVDLLLNTNKTYKVIFDVYTDSNSPKKINKHIETVARFLNMHAAQGVPKENMKIALVLHGKATKNTLNNEYYLKEYKTKNPNLNLMDALQKAGVEIFVCGQSFEAYGYKRKHLATSVQLSLSALTALVEYQSNGYQIINFN</sequence>
<dbReference type="PANTHER" id="PTHR37691:SF1">
    <property type="entry name" value="BLR3518 PROTEIN"/>
    <property type="match status" value="1"/>
</dbReference>
<evidence type="ECO:0000256" key="1">
    <source>
        <dbReference type="SAM" id="SignalP"/>
    </source>
</evidence>
<evidence type="ECO:0000313" key="2">
    <source>
        <dbReference type="EMBL" id="MFD0991919.1"/>
    </source>
</evidence>
<feature type="signal peptide" evidence="1">
    <location>
        <begin position="1"/>
        <end position="18"/>
    </location>
</feature>
<name>A0ABW3JPN4_9FLAO</name>
<gene>
    <name evidence="2" type="ORF">ACFQ1U_01760</name>
</gene>
<protein>
    <submittedName>
        <fullName evidence="2">DsrE family protein</fullName>
    </submittedName>
</protein>
<dbReference type="Pfam" id="PF02635">
    <property type="entry name" value="DsrE"/>
    <property type="match status" value="1"/>
</dbReference>
<proteinExistence type="predicted"/>